<dbReference type="Proteomes" id="UP000325577">
    <property type="component" value="Linkage Group LG11"/>
</dbReference>
<dbReference type="InterPro" id="IPR023393">
    <property type="entry name" value="START-like_dom_sf"/>
</dbReference>
<dbReference type="Gene3D" id="3.30.530.20">
    <property type="match status" value="1"/>
</dbReference>
<dbReference type="EMBL" id="CM018034">
    <property type="protein sequence ID" value="KAA8543060.1"/>
    <property type="molecule type" value="Genomic_DNA"/>
</dbReference>
<accession>A0A5J5BLG8</accession>
<dbReference type="AlphaFoldDB" id="A0A5J5BLG8"/>
<comment type="similarity">
    <text evidence="1">Belongs to the BetVI family.</text>
</comment>
<proteinExistence type="inferred from homology"/>
<protein>
    <recommendedName>
        <fullName evidence="2">Bet v I/Major latex protein domain-containing protein</fullName>
    </recommendedName>
</protein>
<dbReference type="SUPFAM" id="SSF55961">
    <property type="entry name" value="Bet v1-like"/>
    <property type="match status" value="1"/>
</dbReference>
<evidence type="ECO:0000259" key="2">
    <source>
        <dbReference type="SMART" id="SM01037"/>
    </source>
</evidence>
<dbReference type="GO" id="GO:0038023">
    <property type="term" value="F:signaling receptor activity"/>
    <property type="evidence" value="ECO:0007669"/>
    <property type="project" value="InterPro"/>
</dbReference>
<keyword evidence="4" id="KW-1185">Reference proteome</keyword>
<dbReference type="GO" id="GO:0006952">
    <property type="term" value="P:defense response"/>
    <property type="evidence" value="ECO:0007669"/>
    <property type="project" value="InterPro"/>
</dbReference>
<dbReference type="CDD" id="cd07816">
    <property type="entry name" value="Bet_v1-like"/>
    <property type="match status" value="1"/>
</dbReference>
<dbReference type="Pfam" id="PF00407">
    <property type="entry name" value="Bet_v_1"/>
    <property type="match status" value="1"/>
</dbReference>
<dbReference type="PRINTS" id="PR00634">
    <property type="entry name" value="BETALLERGEN"/>
</dbReference>
<evidence type="ECO:0000313" key="3">
    <source>
        <dbReference type="EMBL" id="KAA8543060.1"/>
    </source>
</evidence>
<organism evidence="3 4">
    <name type="scientific">Nyssa sinensis</name>
    <dbReference type="NCBI Taxonomy" id="561372"/>
    <lineage>
        <taxon>Eukaryota</taxon>
        <taxon>Viridiplantae</taxon>
        <taxon>Streptophyta</taxon>
        <taxon>Embryophyta</taxon>
        <taxon>Tracheophyta</taxon>
        <taxon>Spermatophyta</taxon>
        <taxon>Magnoliopsida</taxon>
        <taxon>eudicotyledons</taxon>
        <taxon>Gunneridae</taxon>
        <taxon>Pentapetalae</taxon>
        <taxon>asterids</taxon>
        <taxon>Cornales</taxon>
        <taxon>Nyssaceae</taxon>
        <taxon>Nyssa</taxon>
    </lineage>
</organism>
<dbReference type="PANTHER" id="PTHR31213:SF157">
    <property type="entry name" value="MAJOR ALLERGEN MAL D 1-LIKE"/>
    <property type="match status" value="1"/>
</dbReference>
<dbReference type="GO" id="GO:0004864">
    <property type="term" value="F:protein phosphatase inhibitor activity"/>
    <property type="evidence" value="ECO:0007669"/>
    <property type="project" value="InterPro"/>
</dbReference>
<dbReference type="GO" id="GO:0009738">
    <property type="term" value="P:abscisic acid-activated signaling pathway"/>
    <property type="evidence" value="ECO:0007669"/>
    <property type="project" value="InterPro"/>
</dbReference>
<evidence type="ECO:0000313" key="4">
    <source>
        <dbReference type="Proteomes" id="UP000325577"/>
    </source>
</evidence>
<evidence type="ECO:0000256" key="1">
    <source>
        <dbReference type="ARBA" id="ARBA00009744"/>
    </source>
</evidence>
<dbReference type="InterPro" id="IPR024949">
    <property type="entry name" value="Bet_v_I_allergen"/>
</dbReference>
<sequence>MSTLFNYKFCKTLLPISTSLHKLISFSSISSVHYLLRNLTMGVISITQEFSSSVAPARMFKALVLDSHNLIPKLVPHSIKSIEFVEGDGCVGSIKQTNFPEGSHFKFLKHKIDALDAANHYCKYTLIEGDVLGTNVESIVYEVKFEASGSGCVCKSTSHYHAKEGIELKEEDIKAGKDKAMGMYKLVEDYLVANPDVYA</sequence>
<dbReference type="SMART" id="SM01037">
    <property type="entry name" value="Bet_v_1"/>
    <property type="match status" value="1"/>
</dbReference>
<dbReference type="InterPro" id="IPR050279">
    <property type="entry name" value="Plant_def-hormone_signal"/>
</dbReference>
<reference evidence="3 4" key="1">
    <citation type="submission" date="2019-09" db="EMBL/GenBank/DDBJ databases">
        <title>A chromosome-level genome assembly of the Chinese tupelo Nyssa sinensis.</title>
        <authorList>
            <person name="Yang X."/>
            <person name="Kang M."/>
            <person name="Yang Y."/>
            <person name="Xiong H."/>
            <person name="Wang M."/>
            <person name="Zhang Z."/>
            <person name="Wang Z."/>
            <person name="Wu H."/>
            <person name="Ma T."/>
            <person name="Liu J."/>
            <person name="Xi Z."/>
        </authorList>
    </citation>
    <scope>NUCLEOTIDE SEQUENCE [LARGE SCALE GENOMIC DNA]</scope>
    <source>
        <strain evidence="3">J267</strain>
        <tissue evidence="3">Leaf</tissue>
    </source>
</reference>
<feature type="domain" description="Bet v I/Major latex protein" evidence="2">
    <location>
        <begin position="39"/>
        <end position="194"/>
    </location>
</feature>
<name>A0A5J5BLG8_9ASTE</name>
<dbReference type="GO" id="GO:0005634">
    <property type="term" value="C:nucleus"/>
    <property type="evidence" value="ECO:0007669"/>
    <property type="project" value="TreeGrafter"/>
</dbReference>
<dbReference type="OrthoDB" id="1880172at2759"/>
<dbReference type="PANTHER" id="PTHR31213">
    <property type="entry name" value="OS08G0374000 PROTEIN-RELATED"/>
    <property type="match status" value="1"/>
</dbReference>
<dbReference type="GO" id="GO:0005737">
    <property type="term" value="C:cytoplasm"/>
    <property type="evidence" value="ECO:0007669"/>
    <property type="project" value="TreeGrafter"/>
</dbReference>
<dbReference type="InterPro" id="IPR000916">
    <property type="entry name" value="Bet_v_I/MLP"/>
</dbReference>
<gene>
    <name evidence="3" type="ORF">F0562_021445</name>
</gene>
<dbReference type="PROSITE" id="PS00451">
    <property type="entry name" value="PATHOGENESIS_BETVI"/>
    <property type="match status" value="1"/>
</dbReference>
<dbReference type="FunFam" id="3.30.530.20:FF:000007">
    <property type="entry name" value="Major pollen allergen Bet v 1-A"/>
    <property type="match status" value="1"/>
</dbReference>
<dbReference type="GO" id="GO:0010427">
    <property type="term" value="F:abscisic acid binding"/>
    <property type="evidence" value="ECO:0007669"/>
    <property type="project" value="InterPro"/>
</dbReference>